<dbReference type="InterPro" id="IPR036928">
    <property type="entry name" value="AS_sf"/>
</dbReference>
<gene>
    <name evidence="3" type="ORF">GCM10022377_19630</name>
</gene>
<organism evidence="3 4">
    <name type="scientific">Zhihengliuella alba</name>
    <dbReference type="NCBI Taxonomy" id="547018"/>
    <lineage>
        <taxon>Bacteria</taxon>
        <taxon>Bacillati</taxon>
        <taxon>Actinomycetota</taxon>
        <taxon>Actinomycetes</taxon>
        <taxon>Micrococcales</taxon>
        <taxon>Micrococcaceae</taxon>
        <taxon>Zhihengliuella</taxon>
    </lineage>
</organism>
<comment type="caution">
    <text evidence="3">The sequence shown here is derived from an EMBL/GenBank/DDBJ whole genome shotgun (WGS) entry which is preliminary data.</text>
</comment>
<comment type="similarity">
    <text evidence="1">Belongs to the amidase family.</text>
</comment>
<evidence type="ECO:0000313" key="4">
    <source>
        <dbReference type="Proteomes" id="UP001501536"/>
    </source>
</evidence>
<dbReference type="PANTHER" id="PTHR11895">
    <property type="entry name" value="TRANSAMIDASE"/>
    <property type="match status" value="1"/>
</dbReference>
<name>A0ABP7DHW0_9MICC</name>
<dbReference type="InterPro" id="IPR023631">
    <property type="entry name" value="Amidase_dom"/>
</dbReference>
<dbReference type="Proteomes" id="UP001501536">
    <property type="component" value="Unassembled WGS sequence"/>
</dbReference>
<dbReference type="PANTHER" id="PTHR11895:SF7">
    <property type="entry name" value="GLUTAMYL-TRNA(GLN) AMIDOTRANSFERASE SUBUNIT A, MITOCHONDRIAL"/>
    <property type="match status" value="1"/>
</dbReference>
<dbReference type="Pfam" id="PF01425">
    <property type="entry name" value="Amidase"/>
    <property type="match status" value="2"/>
</dbReference>
<evidence type="ECO:0000256" key="1">
    <source>
        <dbReference type="ARBA" id="ARBA00009199"/>
    </source>
</evidence>
<evidence type="ECO:0000313" key="3">
    <source>
        <dbReference type="EMBL" id="GAA3705921.1"/>
    </source>
</evidence>
<keyword evidence="4" id="KW-1185">Reference proteome</keyword>
<reference evidence="4" key="1">
    <citation type="journal article" date="2019" name="Int. J. Syst. Evol. Microbiol.">
        <title>The Global Catalogue of Microorganisms (GCM) 10K type strain sequencing project: providing services to taxonomists for standard genome sequencing and annotation.</title>
        <authorList>
            <consortium name="The Broad Institute Genomics Platform"/>
            <consortium name="The Broad Institute Genome Sequencing Center for Infectious Disease"/>
            <person name="Wu L."/>
            <person name="Ma J."/>
        </authorList>
    </citation>
    <scope>NUCLEOTIDE SEQUENCE [LARGE SCALE GENOMIC DNA]</scope>
    <source>
        <strain evidence="4">JCM 16961</strain>
    </source>
</reference>
<proteinExistence type="inferred from homology"/>
<protein>
    <submittedName>
        <fullName evidence="3">Amidase</fullName>
    </submittedName>
</protein>
<feature type="domain" description="Amidase" evidence="2">
    <location>
        <begin position="36"/>
        <end position="267"/>
    </location>
</feature>
<evidence type="ECO:0000259" key="2">
    <source>
        <dbReference type="Pfam" id="PF01425"/>
    </source>
</evidence>
<accession>A0ABP7DHW0</accession>
<dbReference type="RefSeq" id="WP_344883728.1">
    <property type="nucleotide sequence ID" value="NZ_BAABCJ010000005.1"/>
</dbReference>
<dbReference type="EMBL" id="BAABCJ010000005">
    <property type="protein sequence ID" value="GAA3705921.1"/>
    <property type="molecule type" value="Genomic_DNA"/>
</dbReference>
<dbReference type="Gene3D" id="3.90.1300.10">
    <property type="entry name" value="Amidase signature (AS) domain"/>
    <property type="match status" value="1"/>
</dbReference>
<dbReference type="SUPFAM" id="SSF75304">
    <property type="entry name" value="Amidase signature (AS) enzymes"/>
    <property type="match status" value="1"/>
</dbReference>
<feature type="domain" description="Amidase" evidence="2">
    <location>
        <begin position="309"/>
        <end position="509"/>
    </location>
</feature>
<sequence>MTEDPTPAGTDGVTALGLRELREALRSGAVSARETAAAFLARVAGRNQRIGAFTRVTEDAALQEAAALDERWAAARRAEAGPGLAPLHGVPAAWKDLWDVAGVPTTYGTAALAPQTAAGDHPVVAQLRAAGTVSLGKTQIPEFGLNSYSENLVAPPARNPLDPALSAGGSSGGSAAAVADRMLPAVIGNDGGGSVRIPAAACGLVGLKPGFNTVPADRSALAASDPDAAARDGELYVDGYGAPRLVVSGPIARDAGDAGALMDALMGTAVGGVAGARGGTGNGTRRLGDGPAAAGPFERAALGLEPGLERPLRIGVSLASPFESVYPIGLSAPARDALEAGIRALEAAGHGVEEARLRYDPRYPEAFHSVWTSRLADLPLAEGAEHDLTGLTYQFRRRALERTEESKRAASGILLEIARDLRGQWGRYDAVLTPAMAQTPRPVGYFTGPDPRHADGDLDYRLQCQYTPYTSMVNVSQLPAGVVPTITTPEGLSMGVHLIGRAGAEAQLLALMGRIERELA</sequence>
<dbReference type="InterPro" id="IPR000120">
    <property type="entry name" value="Amidase"/>
</dbReference>